<proteinExistence type="predicted"/>
<keyword evidence="1" id="KW-1133">Transmembrane helix</keyword>
<dbReference type="Pfam" id="PF10003">
    <property type="entry name" value="DUF2244"/>
    <property type="match status" value="1"/>
</dbReference>
<feature type="transmembrane region" description="Helical" evidence="1">
    <location>
        <begin position="30"/>
        <end position="50"/>
    </location>
</feature>
<evidence type="ECO:0000256" key="1">
    <source>
        <dbReference type="SAM" id="Phobius"/>
    </source>
</evidence>
<protein>
    <submittedName>
        <fullName evidence="2">DUF2244 domain-containing protein</fullName>
    </submittedName>
</protein>
<dbReference type="EMBL" id="JBHRYJ010000002">
    <property type="protein sequence ID" value="MFC3676348.1"/>
    <property type="molecule type" value="Genomic_DNA"/>
</dbReference>
<evidence type="ECO:0000313" key="2">
    <source>
        <dbReference type="EMBL" id="MFC3676348.1"/>
    </source>
</evidence>
<accession>A0ABV7VJN3</accession>
<dbReference type="InterPro" id="IPR019253">
    <property type="entry name" value="DUF2244_TM"/>
</dbReference>
<name>A0ABV7VJN3_9PROT</name>
<reference evidence="3" key="1">
    <citation type="journal article" date="2019" name="Int. J. Syst. Evol. Microbiol.">
        <title>The Global Catalogue of Microorganisms (GCM) 10K type strain sequencing project: providing services to taxonomists for standard genome sequencing and annotation.</title>
        <authorList>
            <consortium name="The Broad Institute Genomics Platform"/>
            <consortium name="The Broad Institute Genome Sequencing Center for Infectious Disease"/>
            <person name="Wu L."/>
            <person name="Ma J."/>
        </authorList>
    </citation>
    <scope>NUCLEOTIDE SEQUENCE [LARGE SCALE GENOMIC DNA]</scope>
    <source>
        <strain evidence="3">KCTC 42182</strain>
    </source>
</reference>
<dbReference type="InterPro" id="IPR016990">
    <property type="entry name" value="UCP032162_TM"/>
</dbReference>
<gene>
    <name evidence="2" type="ORF">ACFOOQ_12390</name>
</gene>
<dbReference type="PIRSF" id="PIRSF032162">
    <property type="entry name" value="UCP032162_imp"/>
    <property type="match status" value="1"/>
</dbReference>
<keyword evidence="1" id="KW-0812">Transmembrane</keyword>
<organism evidence="2 3">
    <name type="scientific">Ferrovibrio xuzhouensis</name>
    <dbReference type="NCBI Taxonomy" id="1576914"/>
    <lineage>
        <taxon>Bacteria</taxon>
        <taxon>Pseudomonadati</taxon>
        <taxon>Pseudomonadota</taxon>
        <taxon>Alphaproteobacteria</taxon>
        <taxon>Rhodospirillales</taxon>
        <taxon>Rhodospirillaceae</taxon>
        <taxon>Ferrovibrio</taxon>
    </lineage>
</organism>
<evidence type="ECO:0000313" key="3">
    <source>
        <dbReference type="Proteomes" id="UP001595711"/>
    </source>
</evidence>
<keyword evidence="1" id="KW-0472">Membrane</keyword>
<feature type="transmembrane region" description="Helical" evidence="1">
    <location>
        <begin position="56"/>
        <end position="75"/>
    </location>
</feature>
<dbReference type="RefSeq" id="WP_379726790.1">
    <property type="nucleotide sequence ID" value="NZ_JBHRYJ010000002.1"/>
</dbReference>
<dbReference type="Proteomes" id="UP001595711">
    <property type="component" value="Unassembled WGS sequence"/>
</dbReference>
<keyword evidence="3" id="KW-1185">Reference proteome</keyword>
<comment type="caution">
    <text evidence="2">The sequence shown here is derived from an EMBL/GenBank/DDBJ whole genome shotgun (WGS) entry which is preliminary data.</text>
</comment>
<sequence length="173" mass="19755">MESTPNPAAQPAPVFVAELKPHRSLGPRGFAILMAVVAGVNFAAGALFWAKGAWPVFGFCGLDVAAVFLAFRYNYRQARAREYLSLDGEALTVRRIDMKGRERVWRLQPYWLRIECDMEDDASRLRLWSHGRVLSVGDFLSPQERRRLADALRDALWRWRQPTDAGLRPLDRV</sequence>